<protein>
    <submittedName>
        <fullName evidence="2">Nuclear transport factor 2 family protein</fullName>
    </submittedName>
</protein>
<sequence>MDLEAVSAIERVKYRYARTLDTKEWVEFADTLIPEATAVYGEHLSFESRDAFVGFLANTLGAHIVTEHHCSHPEIDLAPDGQSATGVWLLADTVVIPEDGMLLRGSAYYRDRYMRCDDGKWRIAHTSYERNWETVVSLDDIPSFRLTSNRWDLLEVPRAS</sequence>
<organism evidence="2 3">
    <name type="scientific">Rhodococcus zopfii</name>
    <dbReference type="NCBI Taxonomy" id="43772"/>
    <lineage>
        <taxon>Bacteria</taxon>
        <taxon>Bacillati</taxon>
        <taxon>Actinomycetota</taxon>
        <taxon>Actinomycetes</taxon>
        <taxon>Mycobacteriales</taxon>
        <taxon>Nocardiaceae</taxon>
        <taxon>Rhodococcus</taxon>
    </lineage>
</organism>
<dbReference type="InterPro" id="IPR037401">
    <property type="entry name" value="SnoaL-like"/>
</dbReference>
<name>A0ABU3WRY8_9NOCA</name>
<keyword evidence="3" id="KW-1185">Reference proteome</keyword>
<feature type="domain" description="SnoaL-like" evidence="1">
    <location>
        <begin position="2"/>
        <end position="126"/>
    </location>
</feature>
<reference evidence="2 3" key="1">
    <citation type="submission" date="2019-10" db="EMBL/GenBank/DDBJ databases">
        <title>Draft Genome Assembly of Rhodococcus zopfii DSM44189.</title>
        <authorList>
            <person name="Sutton J.M."/>
            <person name="Akob D.M."/>
            <person name="Bushman T.J."/>
        </authorList>
    </citation>
    <scope>NUCLEOTIDE SEQUENCE [LARGE SCALE GENOMIC DNA]</scope>
    <source>
        <strain evidence="2 3">DSM 44189</strain>
    </source>
</reference>
<dbReference type="InterPro" id="IPR032710">
    <property type="entry name" value="NTF2-like_dom_sf"/>
</dbReference>
<evidence type="ECO:0000313" key="2">
    <source>
        <dbReference type="EMBL" id="MDV2476512.1"/>
    </source>
</evidence>
<evidence type="ECO:0000259" key="1">
    <source>
        <dbReference type="Pfam" id="PF13577"/>
    </source>
</evidence>
<proteinExistence type="predicted"/>
<comment type="caution">
    <text evidence="2">The sequence shown here is derived from an EMBL/GenBank/DDBJ whole genome shotgun (WGS) entry which is preliminary data.</text>
</comment>
<gene>
    <name evidence="2" type="ORF">F8M49_16440</name>
</gene>
<dbReference type="SUPFAM" id="SSF54427">
    <property type="entry name" value="NTF2-like"/>
    <property type="match status" value="1"/>
</dbReference>
<dbReference type="RefSeq" id="WP_072812107.1">
    <property type="nucleotide sequence ID" value="NZ_JAHWLX010000071.1"/>
</dbReference>
<dbReference type="Gene3D" id="3.10.450.50">
    <property type="match status" value="1"/>
</dbReference>
<dbReference type="EMBL" id="WBMO01000001">
    <property type="protein sequence ID" value="MDV2476512.1"/>
    <property type="molecule type" value="Genomic_DNA"/>
</dbReference>
<dbReference type="Pfam" id="PF13577">
    <property type="entry name" value="SnoaL_4"/>
    <property type="match status" value="1"/>
</dbReference>
<accession>A0ABU3WRY8</accession>
<evidence type="ECO:0000313" key="3">
    <source>
        <dbReference type="Proteomes" id="UP001275440"/>
    </source>
</evidence>
<dbReference type="Proteomes" id="UP001275440">
    <property type="component" value="Unassembled WGS sequence"/>
</dbReference>